<comment type="caution">
    <text evidence="5">Lacks conserved residue(s) required for the propagation of feature annotation.</text>
</comment>
<organism evidence="6 7">
    <name type="scientific">Angiostrongylus cantonensis</name>
    <name type="common">Rat lungworm</name>
    <dbReference type="NCBI Taxonomy" id="6313"/>
    <lineage>
        <taxon>Eukaryota</taxon>
        <taxon>Metazoa</taxon>
        <taxon>Ecdysozoa</taxon>
        <taxon>Nematoda</taxon>
        <taxon>Chromadorea</taxon>
        <taxon>Rhabditida</taxon>
        <taxon>Rhabditina</taxon>
        <taxon>Rhabditomorpha</taxon>
        <taxon>Strongyloidea</taxon>
        <taxon>Metastrongylidae</taxon>
        <taxon>Angiostrongylus</taxon>
    </lineage>
</organism>
<evidence type="ECO:0000256" key="1">
    <source>
        <dbReference type="ARBA" id="ARBA00004141"/>
    </source>
</evidence>
<dbReference type="PIRSF" id="PIRSF017529">
    <property type="entry name" value="Aquaporin_11/12"/>
    <property type="match status" value="1"/>
</dbReference>
<protein>
    <recommendedName>
        <fullName evidence="5">Aquaporin</fullName>
    </recommendedName>
</protein>
<dbReference type="InterPro" id="IPR051883">
    <property type="entry name" value="AQP11/12_channel"/>
</dbReference>
<sequence>MRVWIASLIFYVFVFAVCEVLRTIIARVLPKRLSAELLLEFVGTLQICIPMFDVNTVLQTYGLFGVFIEITAIELANCYFQRDAIANPCPINAVLFPVTSCYRRSKAIRRAIYLFLTQMSAAYISFFIARSFWRLGIHPIHLELLAAEHCTADLTTAVTNGCLIEGGATFLGKAFDKFAGDHFEDMWVCNIVSCVFSGFICALGINYTGMYANPLVAWACTFNCEGLTHVGHLLIYWLCPLIGWYLAEVLLMDTVVDEETAVEKYD</sequence>
<dbReference type="GO" id="GO:0015267">
    <property type="term" value="F:channel activity"/>
    <property type="evidence" value="ECO:0007669"/>
    <property type="project" value="TreeGrafter"/>
</dbReference>
<dbReference type="InterPro" id="IPR016697">
    <property type="entry name" value="Aquaporin_11/12"/>
</dbReference>
<dbReference type="PANTHER" id="PTHR21191:SF15">
    <property type="entry name" value="AQUAPORIN"/>
    <property type="match status" value="1"/>
</dbReference>
<dbReference type="Proteomes" id="UP000035642">
    <property type="component" value="Unassembled WGS sequence"/>
</dbReference>
<evidence type="ECO:0000256" key="3">
    <source>
        <dbReference type="ARBA" id="ARBA00022989"/>
    </source>
</evidence>
<evidence type="ECO:0000313" key="7">
    <source>
        <dbReference type="WBParaSite" id="ACAC_0001245501-mRNA-1"/>
    </source>
</evidence>
<evidence type="ECO:0000256" key="4">
    <source>
        <dbReference type="ARBA" id="ARBA00023136"/>
    </source>
</evidence>
<evidence type="ECO:0000256" key="2">
    <source>
        <dbReference type="ARBA" id="ARBA00022692"/>
    </source>
</evidence>
<feature type="transmembrane region" description="Helical" evidence="5">
    <location>
        <begin position="226"/>
        <end position="247"/>
    </location>
</feature>
<dbReference type="GO" id="GO:0016020">
    <property type="term" value="C:membrane"/>
    <property type="evidence" value="ECO:0007669"/>
    <property type="project" value="UniProtKB-SubCell"/>
</dbReference>
<keyword evidence="2 5" id="KW-0812">Transmembrane</keyword>
<dbReference type="InterPro" id="IPR023271">
    <property type="entry name" value="Aquaporin-like"/>
</dbReference>
<keyword evidence="6" id="KW-1185">Reference proteome</keyword>
<proteinExistence type="inferred from homology"/>
<dbReference type="GO" id="GO:0005737">
    <property type="term" value="C:cytoplasm"/>
    <property type="evidence" value="ECO:0007669"/>
    <property type="project" value="TreeGrafter"/>
</dbReference>
<name>A0A158PCG0_ANGCA</name>
<dbReference type="STRING" id="6313.A0A158PCG0"/>
<dbReference type="PANTHER" id="PTHR21191">
    <property type="entry name" value="AQUAPORIN"/>
    <property type="match status" value="1"/>
</dbReference>
<feature type="transmembrane region" description="Helical" evidence="5">
    <location>
        <begin position="185"/>
        <end position="205"/>
    </location>
</feature>
<reference evidence="6" key="1">
    <citation type="submission" date="2012-09" db="EMBL/GenBank/DDBJ databases">
        <authorList>
            <person name="Martin A.A."/>
        </authorList>
    </citation>
    <scope>NUCLEOTIDE SEQUENCE</scope>
</reference>
<reference evidence="7" key="2">
    <citation type="submission" date="2016-04" db="UniProtKB">
        <authorList>
            <consortium name="WormBaseParasite"/>
        </authorList>
    </citation>
    <scope>IDENTIFICATION</scope>
</reference>
<dbReference type="SUPFAM" id="SSF81338">
    <property type="entry name" value="Aquaporin-like"/>
    <property type="match status" value="1"/>
</dbReference>
<evidence type="ECO:0000256" key="5">
    <source>
        <dbReference type="PIRNR" id="PIRNR017529"/>
    </source>
</evidence>
<comment type="subcellular location">
    <subcellularLocation>
        <location evidence="1">Membrane</location>
        <topology evidence="1">Multi-pass membrane protein</topology>
    </subcellularLocation>
</comment>
<feature type="transmembrane region" description="Helical" evidence="5">
    <location>
        <begin position="112"/>
        <end position="133"/>
    </location>
</feature>
<keyword evidence="4 5" id="KW-0472">Membrane</keyword>
<dbReference type="WBParaSite" id="ACAC_0001245501-mRNA-1">
    <property type="protein sequence ID" value="ACAC_0001245501-mRNA-1"/>
    <property type="gene ID" value="ACAC_0001245501"/>
</dbReference>
<keyword evidence="3 5" id="KW-1133">Transmembrane helix</keyword>
<dbReference type="AlphaFoldDB" id="A0A158PCG0"/>
<comment type="similarity">
    <text evidence="5">Belongs to the MIP/aquaporin (TC 1.A.8) family.</text>
</comment>
<feature type="transmembrane region" description="Helical" evidence="5">
    <location>
        <begin position="6"/>
        <end position="25"/>
    </location>
</feature>
<evidence type="ECO:0000313" key="6">
    <source>
        <dbReference type="Proteomes" id="UP000035642"/>
    </source>
</evidence>
<accession>A0A158PCG0</accession>